<sequence>MKAIMSQAEWQVMRVLWAHPGSGSSQIIDFLQADFDWKPSTVKTLLTRLKDKGLIEAQADGKRFVYRALASEEQELDKLGREWLANQCQTKHGQHLLQLLQQASLTQSDLERLIAWAQEAQVTAPVDLACNCLPGQCDCHA</sequence>
<dbReference type="GO" id="GO:0003677">
    <property type="term" value="F:DNA binding"/>
    <property type="evidence" value="ECO:0007669"/>
    <property type="project" value="UniProtKB-KW"/>
</dbReference>
<comment type="caution">
    <text evidence="5">The sequence shown here is derived from an EMBL/GenBank/DDBJ whole genome shotgun (WGS) entry which is preliminary data.</text>
</comment>
<keyword evidence="4" id="KW-0804">Transcription</keyword>
<dbReference type="GO" id="GO:0045892">
    <property type="term" value="P:negative regulation of DNA-templated transcription"/>
    <property type="evidence" value="ECO:0007669"/>
    <property type="project" value="InterPro"/>
</dbReference>
<dbReference type="Pfam" id="PF03965">
    <property type="entry name" value="Penicillinase_R"/>
    <property type="match status" value="1"/>
</dbReference>
<dbReference type="InterPro" id="IPR036388">
    <property type="entry name" value="WH-like_DNA-bd_sf"/>
</dbReference>
<organism evidence="5 6">
    <name type="scientific">Streptococcus danieliae</name>
    <dbReference type="NCBI Taxonomy" id="747656"/>
    <lineage>
        <taxon>Bacteria</taxon>
        <taxon>Bacillati</taxon>
        <taxon>Bacillota</taxon>
        <taxon>Bacilli</taxon>
        <taxon>Lactobacillales</taxon>
        <taxon>Streptococcaceae</taxon>
        <taxon>Streptococcus</taxon>
    </lineage>
</organism>
<dbReference type="Gene3D" id="1.10.10.10">
    <property type="entry name" value="Winged helix-like DNA-binding domain superfamily/Winged helix DNA-binding domain"/>
    <property type="match status" value="1"/>
</dbReference>
<gene>
    <name evidence="5" type="ORF">E5983_08635</name>
</gene>
<accession>A0A7X3GBD4</accession>
<evidence type="ECO:0000256" key="3">
    <source>
        <dbReference type="ARBA" id="ARBA00023125"/>
    </source>
</evidence>
<protein>
    <submittedName>
        <fullName evidence="5">CopY/TcrY family copper transport repressor</fullName>
    </submittedName>
</protein>
<evidence type="ECO:0000256" key="4">
    <source>
        <dbReference type="ARBA" id="ARBA00023163"/>
    </source>
</evidence>
<dbReference type="InterPro" id="IPR005650">
    <property type="entry name" value="BlaI_family"/>
</dbReference>
<dbReference type="AlphaFoldDB" id="A0A7X3GBD4"/>
<dbReference type="PIRSF" id="PIRSF019455">
    <property type="entry name" value="CopR_AtkY"/>
    <property type="match status" value="1"/>
</dbReference>
<reference evidence="5 6" key="1">
    <citation type="submission" date="2019-12" db="EMBL/GenBank/DDBJ databases">
        <title>Microbes associate with the intestines of laboratory mice.</title>
        <authorList>
            <person name="Navarre W."/>
            <person name="Wong E."/>
        </authorList>
    </citation>
    <scope>NUCLEOTIDE SEQUENCE [LARGE SCALE GENOMIC DNA]</scope>
    <source>
        <strain evidence="5 6">NM51_B2-22</strain>
    </source>
</reference>
<dbReference type="InterPro" id="IPR036390">
    <property type="entry name" value="WH_DNA-bd_sf"/>
</dbReference>
<keyword evidence="3" id="KW-0238">DNA-binding</keyword>
<dbReference type="InterPro" id="IPR014071">
    <property type="entry name" value="Cu_transp_CopY/TcrY"/>
</dbReference>
<proteinExistence type="inferred from homology"/>
<evidence type="ECO:0000256" key="1">
    <source>
        <dbReference type="ARBA" id="ARBA00011046"/>
    </source>
</evidence>
<keyword evidence="2" id="KW-0805">Transcription regulation</keyword>
<evidence type="ECO:0000313" key="6">
    <source>
        <dbReference type="Proteomes" id="UP000461595"/>
    </source>
</evidence>
<comment type="similarity">
    <text evidence="1">Belongs to the BlaI transcriptional regulatory family.</text>
</comment>
<dbReference type="EMBL" id="WSRS01000112">
    <property type="protein sequence ID" value="MVX59689.1"/>
    <property type="molecule type" value="Genomic_DNA"/>
</dbReference>
<dbReference type="Proteomes" id="UP000461595">
    <property type="component" value="Unassembled WGS sequence"/>
</dbReference>
<dbReference type="RefSeq" id="WP_160333433.1">
    <property type="nucleotide sequence ID" value="NZ_WSRS01000112.1"/>
</dbReference>
<evidence type="ECO:0000313" key="5">
    <source>
        <dbReference type="EMBL" id="MVX59689.1"/>
    </source>
</evidence>
<evidence type="ECO:0000256" key="2">
    <source>
        <dbReference type="ARBA" id="ARBA00023015"/>
    </source>
</evidence>
<dbReference type="NCBIfam" id="TIGR02698">
    <property type="entry name" value="CopY_TcrY"/>
    <property type="match status" value="1"/>
</dbReference>
<name>A0A7X3GBD4_9STRE</name>
<dbReference type="SUPFAM" id="SSF46785">
    <property type="entry name" value="Winged helix' DNA-binding domain"/>
    <property type="match status" value="1"/>
</dbReference>
<dbReference type="OrthoDB" id="1849040at2"/>